<sequence>MLVTQFSPNHSLVQLRPSRQRQFTTFLSECSQLLQQSCALMRRVVSSNFHLSEQLSYFCQYFQFNFLRSSQVNARRVLSNFILRRIFLWHGIDELLVESWATSERVSNLKFQLLVFLLLRFLFTIIRFSE</sequence>
<keyword evidence="2" id="KW-1185">Reference proteome</keyword>
<name>A0A8J8P012_HALGN</name>
<dbReference type="AlphaFoldDB" id="A0A8J8P012"/>
<dbReference type="Proteomes" id="UP000785679">
    <property type="component" value="Unassembled WGS sequence"/>
</dbReference>
<gene>
    <name evidence="1" type="ORF">FGO68_gene17078</name>
</gene>
<dbReference type="EMBL" id="RRYP01002430">
    <property type="protein sequence ID" value="TNV84773.1"/>
    <property type="molecule type" value="Genomic_DNA"/>
</dbReference>
<evidence type="ECO:0000313" key="2">
    <source>
        <dbReference type="Proteomes" id="UP000785679"/>
    </source>
</evidence>
<comment type="caution">
    <text evidence="1">The sequence shown here is derived from an EMBL/GenBank/DDBJ whole genome shotgun (WGS) entry which is preliminary data.</text>
</comment>
<accession>A0A8J8P012</accession>
<reference evidence="1" key="1">
    <citation type="submission" date="2019-06" db="EMBL/GenBank/DDBJ databases">
        <authorList>
            <person name="Zheng W."/>
        </authorList>
    </citation>
    <scope>NUCLEOTIDE SEQUENCE</scope>
    <source>
        <strain evidence="1">QDHG01</strain>
    </source>
</reference>
<evidence type="ECO:0000313" key="1">
    <source>
        <dbReference type="EMBL" id="TNV84773.1"/>
    </source>
</evidence>
<protein>
    <submittedName>
        <fullName evidence="1">Uncharacterized protein</fullName>
    </submittedName>
</protein>
<proteinExistence type="predicted"/>
<organism evidence="1 2">
    <name type="scientific">Halteria grandinella</name>
    <dbReference type="NCBI Taxonomy" id="5974"/>
    <lineage>
        <taxon>Eukaryota</taxon>
        <taxon>Sar</taxon>
        <taxon>Alveolata</taxon>
        <taxon>Ciliophora</taxon>
        <taxon>Intramacronucleata</taxon>
        <taxon>Spirotrichea</taxon>
        <taxon>Stichotrichia</taxon>
        <taxon>Sporadotrichida</taxon>
        <taxon>Halteriidae</taxon>
        <taxon>Halteria</taxon>
    </lineage>
</organism>